<dbReference type="EMBL" id="QMEY01000002">
    <property type="protein sequence ID" value="RBQ20927.1"/>
    <property type="molecule type" value="Genomic_DNA"/>
</dbReference>
<dbReference type="AlphaFoldDB" id="A0A366M4F8"/>
<evidence type="ECO:0000256" key="7">
    <source>
        <dbReference type="SAM" id="Phobius"/>
    </source>
</evidence>
<reference evidence="9 10" key="1">
    <citation type="submission" date="2018-06" db="EMBL/GenBank/DDBJ databases">
        <title>Sphaerisporangium craniellae sp. nov., isolated from a marine sponge in the South China Sea.</title>
        <authorList>
            <person name="Li L."/>
        </authorList>
    </citation>
    <scope>NUCLEOTIDE SEQUENCE [LARGE SCALE GENOMIC DNA]</scope>
    <source>
        <strain evidence="9 10">LHW63015</strain>
    </source>
</reference>
<keyword evidence="5 7" id="KW-1133">Transmembrane helix</keyword>
<dbReference type="OrthoDB" id="4042314at2"/>
<gene>
    <name evidence="9" type="ORF">DP939_07635</name>
</gene>
<feature type="transmembrane region" description="Helical" evidence="7">
    <location>
        <begin position="55"/>
        <end position="76"/>
    </location>
</feature>
<dbReference type="Pfam" id="PF07690">
    <property type="entry name" value="MFS_1"/>
    <property type="match status" value="1"/>
</dbReference>
<evidence type="ECO:0000259" key="8">
    <source>
        <dbReference type="PROSITE" id="PS50850"/>
    </source>
</evidence>
<keyword evidence="6 7" id="KW-0472">Membrane</keyword>
<dbReference type="PANTHER" id="PTHR23517:SF2">
    <property type="entry name" value="MULTIDRUG RESISTANCE PROTEIN MDTH"/>
    <property type="match status" value="1"/>
</dbReference>
<evidence type="ECO:0000256" key="5">
    <source>
        <dbReference type="ARBA" id="ARBA00022989"/>
    </source>
</evidence>
<evidence type="ECO:0000256" key="6">
    <source>
        <dbReference type="ARBA" id="ARBA00023136"/>
    </source>
</evidence>
<dbReference type="InterPro" id="IPR020846">
    <property type="entry name" value="MFS_dom"/>
</dbReference>
<dbReference type="InterPro" id="IPR011701">
    <property type="entry name" value="MFS"/>
</dbReference>
<dbReference type="PANTHER" id="PTHR23517">
    <property type="entry name" value="RESISTANCE PROTEIN MDTM, PUTATIVE-RELATED-RELATED"/>
    <property type="match status" value="1"/>
</dbReference>
<dbReference type="Proteomes" id="UP000253303">
    <property type="component" value="Unassembled WGS sequence"/>
</dbReference>
<feature type="transmembrane region" description="Helical" evidence="7">
    <location>
        <begin position="141"/>
        <end position="161"/>
    </location>
</feature>
<organism evidence="9 10">
    <name type="scientific">Spongiactinospora rosea</name>
    <dbReference type="NCBI Taxonomy" id="2248750"/>
    <lineage>
        <taxon>Bacteria</taxon>
        <taxon>Bacillati</taxon>
        <taxon>Actinomycetota</taxon>
        <taxon>Actinomycetes</taxon>
        <taxon>Streptosporangiales</taxon>
        <taxon>Streptosporangiaceae</taxon>
        <taxon>Spongiactinospora</taxon>
    </lineage>
</organism>
<dbReference type="InterPro" id="IPR050171">
    <property type="entry name" value="MFS_Transporters"/>
</dbReference>
<comment type="subcellular location">
    <subcellularLocation>
        <location evidence="1">Cell membrane</location>
        <topology evidence="1">Multi-pass membrane protein</topology>
    </subcellularLocation>
</comment>
<feature type="domain" description="Major facilitator superfamily (MFS) profile" evidence="8">
    <location>
        <begin position="17"/>
        <end position="398"/>
    </location>
</feature>
<dbReference type="SUPFAM" id="SSF103473">
    <property type="entry name" value="MFS general substrate transporter"/>
    <property type="match status" value="1"/>
</dbReference>
<dbReference type="RefSeq" id="WP_113979884.1">
    <property type="nucleotide sequence ID" value="NZ_QMEY01000002.1"/>
</dbReference>
<name>A0A366M4F8_9ACTN</name>
<accession>A0A366M4F8</accession>
<feature type="transmembrane region" description="Helical" evidence="7">
    <location>
        <begin position="21"/>
        <end position="43"/>
    </location>
</feature>
<sequence length="410" mass="42923">MSAGTGSVLLTWRESPIAVKTLLAGIFVNRLSGFLNIFLVLYLTAQGYSPDAAAFALGAYGAGAMVGTLLGGSLAARLGTRNTVVIGMAGSSVMIASLLYLNSYGVLLAAVALAGLTAQMFRPASATLLSQLTPDDRQVMVFAMSRFGINLGATAAPLIGFGLYNLQRQQYDLLFWGEALIALAFAVVALLTLPGRADERPVTDAGGEASGSYLDVLRDRRYLVYLISTLVHTVVYGQYLSTLPLDVAASGVDIVWYTVAVSLNGFIVIAFELLTTRVTQSWPMRVTIGISFALMGAGIAVYALPMGPAVIVIGTLVWSIGEIIGGPAIFAYPALIAPARAKSHYLGGFHFVFGLGSAIGPVVGGWLLVKLGHGVWIPLAIVSLAASLVVVTAIRRPQPAPENTLTGQTT</sequence>
<dbReference type="PROSITE" id="PS50850">
    <property type="entry name" value="MFS"/>
    <property type="match status" value="1"/>
</dbReference>
<dbReference type="InterPro" id="IPR036259">
    <property type="entry name" value="MFS_trans_sf"/>
</dbReference>
<feature type="transmembrane region" description="Helical" evidence="7">
    <location>
        <begin position="173"/>
        <end position="193"/>
    </location>
</feature>
<keyword evidence="10" id="KW-1185">Reference proteome</keyword>
<protein>
    <submittedName>
        <fullName evidence="9">MFS transporter</fullName>
    </submittedName>
</protein>
<comment type="caution">
    <text evidence="9">The sequence shown here is derived from an EMBL/GenBank/DDBJ whole genome shotgun (WGS) entry which is preliminary data.</text>
</comment>
<proteinExistence type="predicted"/>
<dbReference type="GO" id="GO:0022857">
    <property type="term" value="F:transmembrane transporter activity"/>
    <property type="evidence" value="ECO:0007669"/>
    <property type="project" value="InterPro"/>
</dbReference>
<evidence type="ECO:0000256" key="1">
    <source>
        <dbReference type="ARBA" id="ARBA00004651"/>
    </source>
</evidence>
<dbReference type="GO" id="GO:0005886">
    <property type="term" value="C:plasma membrane"/>
    <property type="evidence" value="ECO:0007669"/>
    <property type="project" value="UniProtKB-SubCell"/>
</dbReference>
<dbReference type="Gene3D" id="1.20.1250.20">
    <property type="entry name" value="MFS general substrate transporter like domains"/>
    <property type="match status" value="1"/>
</dbReference>
<feature type="transmembrane region" description="Helical" evidence="7">
    <location>
        <begin position="254"/>
        <end position="274"/>
    </location>
</feature>
<feature type="transmembrane region" description="Helical" evidence="7">
    <location>
        <begin position="286"/>
        <end position="304"/>
    </location>
</feature>
<feature type="transmembrane region" description="Helical" evidence="7">
    <location>
        <begin position="375"/>
        <end position="394"/>
    </location>
</feature>
<keyword evidence="3" id="KW-1003">Cell membrane</keyword>
<evidence type="ECO:0000256" key="3">
    <source>
        <dbReference type="ARBA" id="ARBA00022475"/>
    </source>
</evidence>
<keyword evidence="2" id="KW-0813">Transport</keyword>
<feature type="transmembrane region" description="Helical" evidence="7">
    <location>
        <begin position="347"/>
        <end position="369"/>
    </location>
</feature>
<evidence type="ECO:0000313" key="9">
    <source>
        <dbReference type="EMBL" id="RBQ20927.1"/>
    </source>
</evidence>
<feature type="transmembrane region" description="Helical" evidence="7">
    <location>
        <begin position="107"/>
        <end position="129"/>
    </location>
</feature>
<feature type="transmembrane region" description="Helical" evidence="7">
    <location>
        <begin position="310"/>
        <end position="335"/>
    </location>
</feature>
<evidence type="ECO:0000256" key="4">
    <source>
        <dbReference type="ARBA" id="ARBA00022692"/>
    </source>
</evidence>
<evidence type="ECO:0000313" key="10">
    <source>
        <dbReference type="Proteomes" id="UP000253303"/>
    </source>
</evidence>
<keyword evidence="4 7" id="KW-0812">Transmembrane</keyword>
<evidence type="ECO:0000256" key="2">
    <source>
        <dbReference type="ARBA" id="ARBA00022448"/>
    </source>
</evidence>